<evidence type="ECO:0000256" key="1">
    <source>
        <dbReference type="SAM" id="MobiDB-lite"/>
    </source>
</evidence>
<dbReference type="EMBL" id="LWDX02022027">
    <property type="protein sequence ID" value="OEL32113.1"/>
    <property type="molecule type" value="Genomic_DNA"/>
</dbReference>
<accession>A0A1E5W3Y4</accession>
<feature type="compositionally biased region" description="Basic residues" evidence="1">
    <location>
        <begin position="25"/>
        <end position="54"/>
    </location>
</feature>
<dbReference type="AlphaFoldDB" id="A0A1E5W3Y4"/>
<evidence type="ECO:0000313" key="3">
    <source>
        <dbReference type="Proteomes" id="UP000095767"/>
    </source>
</evidence>
<organism evidence="2 3">
    <name type="scientific">Dichanthelium oligosanthes</name>
    <dbReference type="NCBI Taxonomy" id="888268"/>
    <lineage>
        <taxon>Eukaryota</taxon>
        <taxon>Viridiplantae</taxon>
        <taxon>Streptophyta</taxon>
        <taxon>Embryophyta</taxon>
        <taxon>Tracheophyta</taxon>
        <taxon>Spermatophyta</taxon>
        <taxon>Magnoliopsida</taxon>
        <taxon>Liliopsida</taxon>
        <taxon>Poales</taxon>
        <taxon>Poaceae</taxon>
        <taxon>PACMAD clade</taxon>
        <taxon>Panicoideae</taxon>
        <taxon>Panicodae</taxon>
        <taxon>Paniceae</taxon>
        <taxon>Dichantheliinae</taxon>
        <taxon>Dichanthelium</taxon>
    </lineage>
</organism>
<gene>
    <name evidence="2" type="ORF">BAE44_0006869</name>
</gene>
<feature type="non-terminal residue" evidence="2">
    <location>
        <position position="1"/>
    </location>
</feature>
<feature type="region of interest" description="Disordered" evidence="1">
    <location>
        <begin position="12"/>
        <end position="57"/>
    </location>
</feature>
<sequence>LRLCLLQEKRRPSEEGLIGGANLHSRGRRKATMRPRRTHPARKAPRRTPPHRTRVGLGLPWCVRRRIRGCGEGKEGPAPHGKIPSFGKEEKRESEREREGEARRGEVNGME</sequence>
<reference evidence="2 3" key="1">
    <citation type="submission" date="2016-09" db="EMBL/GenBank/DDBJ databases">
        <title>The draft genome of Dichanthelium oligosanthes: A C3 panicoid grass species.</title>
        <authorList>
            <person name="Studer A.J."/>
            <person name="Schnable J.C."/>
            <person name="Brutnell T.P."/>
        </authorList>
    </citation>
    <scope>NUCLEOTIDE SEQUENCE [LARGE SCALE GENOMIC DNA]</scope>
    <source>
        <strain evidence="3">cv. Kellogg 1175</strain>
        <tissue evidence="2">Leaf</tissue>
    </source>
</reference>
<feature type="region of interest" description="Disordered" evidence="1">
    <location>
        <begin position="69"/>
        <end position="111"/>
    </location>
</feature>
<proteinExistence type="predicted"/>
<comment type="caution">
    <text evidence="2">The sequence shown here is derived from an EMBL/GenBank/DDBJ whole genome shotgun (WGS) entry which is preliminary data.</text>
</comment>
<evidence type="ECO:0000313" key="2">
    <source>
        <dbReference type="EMBL" id="OEL32113.1"/>
    </source>
</evidence>
<name>A0A1E5W3Y4_9POAL</name>
<protein>
    <submittedName>
        <fullName evidence="2">Uncharacterized protein</fullName>
    </submittedName>
</protein>
<feature type="compositionally biased region" description="Basic and acidic residues" evidence="1">
    <location>
        <begin position="87"/>
        <end position="111"/>
    </location>
</feature>
<keyword evidence="3" id="KW-1185">Reference proteome</keyword>
<dbReference type="Proteomes" id="UP000095767">
    <property type="component" value="Unassembled WGS sequence"/>
</dbReference>